<sequence length="153" mass="16564">MCRVKRFEGCIRTAAGVEALAAVAASASLTIRHKAPLNLSVLRGKYIYLSVYTIVTATAVSAVPLPDTPPPLLFVMVSTAGSWEAVARTVQAYAPSSKRYAAISLSKRELSAEEERRLLALLHQEGIRTSDTGASCSDIDDVGWRRLRICDDL</sequence>
<organism evidence="1 2">
    <name type="scientific">Hyalella azteca</name>
    <name type="common">Amphipod</name>
    <dbReference type="NCBI Taxonomy" id="294128"/>
    <lineage>
        <taxon>Eukaryota</taxon>
        <taxon>Metazoa</taxon>
        <taxon>Ecdysozoa</taxon>
        <taxon>Arthropoda</taxon>
        <taxon>Crustacea</taxon>
        <taxon>Multicrustacea</taxon>
        <taxon>Malacostraca</taxon>
        <taxon>Eumalacostraca</taxon>
        <taxon>Peracarida</taxon>
        <taxon>Amphipoda</taxon>
        <taxon>Senticaudata</taxon>
        <taxon>Talitrida</taxon>
        <taxon>Talitroidea</taxon>
        <taxon>Hyalellidae</taxon>
        <taxon>Hyalella</taxon>
    </lineage>
</organism>
<dbReference type="GeneID" id="125177574"/>
<accession>A0A979FFG4</accession>
<name>A0A979FFG4_HYAAZ</name>
<evidence type="ECO:0000313" key="1">
    <source>
        <dbReference type="Proteomes" id="UP000694843"/>
    </source>
</evidence>
<protein>
    <submittedName>
        <fullName evidence="2">Uncharacterized protein LOC125177574</fullName>
    </submittedName>
</protein>
<dbReference type="AlphaFoldDB" id="A0A979FFG4"/>
<gene>
    <name evidence="2" type="primary">LOC125177574</name>
</gene>
<proteinExistence type="predicted"/>
<evidence type="ECO:0000313" key="2">
    <source>
        <dbReference type="RefSeq" id="XP_047735467.1"/>
    </source>
</evidence>
<dbReference type="Proteomes" id="UP000694843">
    <property type="component" value="Unplaced"/>
</dbReference>
<reference evidence="2" key="1">
    <citation type="submission" date="2025-08" db="UniProtKB">
        <authorList>
            <consortium name="RefSeq"/>
        </authorList>
    </citation>
    <scope>IDENTIFICATION</scope>
    <source>
        <tissue evidence="2">Whole organism</tissue>
    </source>
</reference>
<dbReference type="RefSeq" id="XP_047735467.1">
    <property type="nucleotide sequence ID" value="XM_047879511.1"/>
</dbReference>
<keyword evidence="1" id="KW-1185">Reference proteome</keyword>
<dbReference type="KEGG" id="hazt:125177574"/>